<comment type="caution">
    <text evidence="1">The sequence shown here is derived from an EMBL/GenBank/DDBJ whole genome shotgun (WGS) entry which is preliminary data.</text>
</comment>
<organism evidence="1 2">
    <name type="scientific">Hyalomma asiaticum</name>
    <name type="common">Tick</name>
    <dbReference type="NCBI Taxonomy" id="266040"/>
    <lineage>
        <taxon>Eukaryota</taxon>
        <taxon>Metazoa</taxon>
        <taxon>Ecdysozoa</taxon>
        <taxon>Arthropoda</taxon>
        <taxon>Chelicerata</taxon>
        <taxon>Arachnida</taxon>
        <taxon>Acari</taxon>
        <taxon>Parasitiformes</taxon>
        <taxon>Ixodida</taxon>
        <taxon>Ixodoidea</taxon>
        <taxon>Ixodidae</taxon>
        <taxon>Hyalomminae</taxon>
        <taxon>Hyalomma</taxon>
    </lineage>
</organism>
<evidence type="ECO:0000313" key="1">
    <source>
        <dbReference type="EMBL" id="KAH6934341.1"/>
    </source>
</evidence>
<accession>A0ACB7SK51</accession>
<sequence>MIGVPVCSQVEAALKESPNCPPIFRQQILRSITDSYDKYEEITNARLHLTGTKTIQVHLAVEPWPVYNVGIADINNFRVLASQAPFDALRVRVFAIAPAVKASS</sequence>
<evidence type="ECO:0000313" key="2">
    <source>
        <dbReference type="Proteomes" id="UP000821845"/>
    </source>
</evidence>
<proteinExistence type="predicted"/>
<dbReference type="EMBL" id="CM023484">
    <property type="protein sequence ID" value="KAH6934341.1"/>
    <property type="molecule type" value="Genomic_DNA"/>
</dbReference>
<gene>
    <name evidence="1" type="ORF">HPB50_023033</name>
</gene>
<keyword evidence="2" id="KW-1185">Reference proteome</keyword>
<protein>
    <submittedName>
        <fullName evidence="1">Uncharacterized protein</fullName>
    </submittedName>
</protein>
<name>A0ACB7SK51_HYAAI</name>
<reference evidence="1" key="1">
    <citation type="submission" date="2020-05" db="EMBL/GenBank/DDBJ databases">
        <title>Large-scale comparative analyses of tick genomes elucidate their genetic diversity and vector capacities.</title>
        <authorList>
            <person name="Jia N."/>
            <person name="Wang J."/>
            <person name="Shi W."/>
            <person name="Du L."/>
            <person name="Sun Y."/>
            <person name="Zhan W."/>
            <person name="Jiang J."/>
            <person name="Wang Q."/>
            <person name="Zhang B."/>
            <person name="Ji P."/>
            <person name="Sakyi L.B."/>
            <person name="Cui X."/>
            <person name="Yuan T."/>
            <person name="Jiang B."/>
            <person name="Yang W."/>
            <person name="Lam T.T.-Y."/>
            <person name="Chang Q."/>
            <person name="Ding S."/>
            <person name="Wang X."/>
            <person name="Zhu J."/>
            <person name="Ruan X."/>
            <person name="Zhao L."/>
            <person name="Wei J."/>
            <person name="Que T."/>
            <person name="Du C."/>
            <person name="Cheng J."/>
            <person name="Dai P."/>
            <person name="Han X."/>
            <person name="Huang E."/>
            <person name="Gao Y."/>
            <person name="Liu J."/>
            <person name="Shao H."/>
            <person name="Ye R."/>
            <person name="Li L."/>
            <person name="Wei W."/>
            <person name="Wang X."/>
            <person name="Wang C."/>
            <person name="Yang T."/>
            <person name="Huo Q."/>
            <person name="Li W."/>
            <person name="Guo W."/>
            <person name="Chen H."/>
            <person name="Zhou L."/>
            <person name="Ni X."/>
            <person name="Tian J."/>
            <person name="Zhou Y."/>
            <person name="Sheng Y."/>
            <person name="Liu T."/>
            <person name="Pan Y."/>
            <person name="Xia L."/>
            <person name="Li J."/>
            <person name="Zhao F."/>
            <person name="Cao W."/>
        </authorList>
    </citation>
    <scope>NUCLEOTIDE SEQUENCE</scope>
    <source>
        <strain evidence="1">Hyas-2018</strain>
    </source>
</reference>
<dbReference type="Proteomes" id="UP000821845">
    <property type="component" value="Chromosome 4"/>
</dbReference>